<dbReference type="EMBL" id="LXQA010517729">
    <property type="protein sequence ID" value="MCI56759.1"/>
    <property type="molecule type" value="Genomic_DNA"/>
</dbReference>
<accession>A0A392T6V3</accession>
<dbReference type="AlphaFoldDB" id="A0A392T6V3"/>
<feature type="non-terminal residue" evidence="1">
    <location>
        <position position="1"/>
    </location>
</feature>
<proteinExistence type="predicted"/>
<reference evidence="1 2" key="1">
    <citation type="journal article" date="2018" name="Front. Plant Sci.">
        <title>Red Clover (Trifolium pratense) and Zigzag Clover (T. medium) - A Picture of Genomic Similarities and Differences.</title>
        <authorList>
            <person name="Dluhosova J."/>
            <person name="Istvanek J."/>
            <person name="Nedelnik J."/>
            <person name="Repkova J."/>
        </authorList>
    </citation>
    <scope>NUCLEOTIDE SEQUENCE [LARGE SCALE GENOMIC DNA]</scope>
    <source>
        <strain evidence="2">cv. 10/8</strain>
        <tissue evidence="1">Leaf</tissue>
    </source>
</reference>
<sequence length="46" mass="5190">AFRTVGKKWPKVTVLLQEIVVREFVTVVGRIHSPSEFDSLGLCSLF</sequence>
<dbReference type="Proteomes" id="UP000265520">
    <property type="component" value="Unassembled WGS sequence"/>
</dbReference>
<protein>
    <submittedName>
        <fullName evidence="1">Uncharacterized protein</fullName>
    </submittedName>
</protein>
<evidence type="ECO:0000313" key="1">
    <source>
        <dbReference type="EMBL" id="MCI56759.1"/>
    </source>
</evidence>
<evidence type="ECO:0000313" key="2">
    <source>
        <dbReference type="Proteomes" id="UP000265520"/>
    </source>
</evidence>
<name>A0A392T6V3_9FABA</name>
<organism evidence="1 2">
    <name type="scientific">Trifolium medium</name>
    <dbReference type="NCBI Taxonomy" id="97028"/>
    <lineage>
        <taxon>Eukaryota</taxon>
        <taxon>Viridiplantae</taxon>
        <taxon>Streptophyta</taxon>
        <taxon>Embryophyta</taxon>
        <taxon>Tracheophyta</taxon>
        <taxon>Spermatophyta</taxon>
        <taxon>Magnoliopsida</taxon>
        <taxon>eudicotyledons</taxon>
        <taxon>Gunneridae</taxon>
        <taxon>Pentapetalae</taxon>
        <taxon>rosids</taxon>
        <taxon>fabids</taxon>
        <taxon>Fabales</taxon>
        <taxon>Fabaceae</taxon>
        <taxon>Papilionoideae</taxon>
        <taxon>50 kb inversion clade</taxon>
        <taxon>NPAAA clade</taxon>
        <taxon>Hologalegina</taxon>
        <taxon>IRL clade</taxon>
        <taxon>Trifolieae</taxon>
        <taxon>Trifolium</taxon>
    </lineage>
</organism>
<keyword evidence="2" id="KW-1185">Reference proteome</keyword>
<comment type="caution">
    <text evidence="1">The sequence shown here is derived from an EMBL/GenBank/DDBJ whole genome shotgun (WGS) entry which is preliminary data.</text>
</comment>